<evidence type="ECO:0000313" key="3">
    <source>
        <dbReference type="Proteomes" id="UP000063147"/>
    </source>
</evidence>
<accession>A0A0M5M5V9</accession>
<dbReference type="AlphaFoldDB" id="A0A0M5M5V9"/>
<dbReference type="Proteomes" id="UP000063147">
    <property type="component" value="Chromosome"/>
</dbReference>
<proteinExistence type="predicted"/>
<reference evidence="2 3" key="1">
    <citation type="submission" date="2015-09" db="EMBL/GenBank/DDBJ databases">
        <authorList>
            <person name="Jackson K.R."/>
            <person name="Lunt B.L."/>
            <person name="Fisher J.N.B."/>
            <person name="Gardner A.V."/>
            <person name="Bailey M.E."/>
            <person name="Deus L.M."/>
            <person name="Earl A.S."/>
            <person name="Gibby P.D."/>
            <person name="Hartmann K.A."/>
            <person name="Liu J.E."/>
            <person name="Manci A.M."/>
            <person name="Nielsen D.A."/>
            <person name="Solomon M.B."/>
            <person name="Breakwell D.P."/>
            <person name="Burnett S.H."/>
            <person name="Grose J.H."/>
        </authorList>
    </citation>
    <scope>NUCLEOTIDE SEQUENCE [LARGE SCALE GENOMIC DNA]</scope>
    <source>
        <strain evidence="2 3">KCOM 1279</strain>
    </source>
</reference>
<dbReference type="EMBL" id="CP012713">
    <property type="protein sequence ID" value="ALF16976.1"/>
    <property type="molecule type" value="Genomic_DNA"/>
</dbReference>
<organism evidence="2">
    <name type="scientific">Fusobacterium animalis</name>
    <dbReference type="NCBI Taxonomy" id="76859"/>
    <lineage>
        <taxon>Bacteria</taxon>
        <taxon>Fusobacteriati</taxon>
        <taxon>Fusobacteriota</taxon>
        <taxon>Fusobacteriia</taxon>
        <taxon>Fusobacteriales</taxon>
        <taxon>Fusobacteriaceae</taxon>
        <taxon>Fusobacterium</taxon>
    </lineage>
</organism>
<dbReference type="GO" id="GO:0003677">
    <property type="term" value="F:DNA binding"/>
    <property type="evidence" value="ECO:0007669"/>
    <property type="project" value="InterPro"/>
</dbReference>
<gene>
    <name evidence="2" type="ORF">RN98_01750</name>
</gene>
<protein>
    <submittedName>
        <fullName evidence="2">Antirepressor</fullName>
    </submittedName>
</protein>
<dbReference type="InterPro" id="IPR003497">
    <property type="entry name" value="BRO_N_domain"/>
</dbReference>
<evidence type="ECO:0000313" key="2">
    <source>
        <dbReference type="EMBL" id="ALF16976.1"/>
    </source>
</evidence>
<dbReference type="SMART" id="SM01040">
    <property type="entry name" value="Bro-N"/>
    <property type="match status" value="1"/>
</dbReference>
<dbReference type="InterPro" id="IPR005039">
    <property type="entry name" value="Ant_C"/>
</dbReference>
<name>A0A0M5M5V9_9FUSO</name>
<dbReference type="Pfam" id="PF02498">
    <property type="entry name" value="Bro-N"/>
    <property type="match status" value="1"/>
</dbReference>
<feature type="domain" description="Bro-N" evidence="1">
    <location>
        <begin position="1"/>
        <end position="87"/>
    </location>
</feature>
<dbReference type="Pfam" id="PF03374">
    <property type="entry name" value="ANT"/>
    <property type="match status" value="1"/>
</dbReference>
<evidence type="ECO:0000259" key="1">
    <source>
        <dbReference type="PROSITE" id="PS51750"/>
    </source>
</evidence>
<dbReference type="PROSITE" id="PS51750">
    <property type="entry name" value="BRO_N"/>
    <property type="match status" value="1"/>
</dbReference>
<sequence>MHSWNPTLFKADEVAKWIEHSNVSKMLESVDDNEKIKLEVGTLTNGYSAWFLTEDGLYEVLMQSRKPIAKKFKKKVKEILKDVRKYGMYATDELLDNPDLIIKMATKLKEEKAKNKELEDKMKEDKPKVLFAEAVSIAKNTILVREMAKLIKQNGVDMGEKRLFIWLRENGYLIKKIGTDYNMPTQRSMDLGLFEIKETPVLHSSGEIEISKTPKITGKGQQYFLNIFLKDKIA</sequence>
<dbReference type="PATRIC" id="fig|76859.3.peg.349"/>